<name>A0A0A1DGB4_NOCSI</name>
<dbReference type="EMBL" id="CP009896">
    <property type="protein sequence ID" value="AIY16344.1"/>
    <property type="molecule type" value="Genomic_DNA"/>
</dbReference>
<dbReference type="GeneID" id="96608393"/>
<accession>A0A0A1DGB4</accession>
<dbReference type="Proteomes" id="UP000030300">
    <property type="component" value="Chromosome"/>
</dbReference>
<sequence length="183" mass="19875">MSASTSLPARFRAGALLVLVPLVASIAVVLVLGPPADAKVRKWNSLETPLTAFDNGKAKASGYGTWQIGTTVNGTRSQAYGYLRDRDTTNDNAVYFELFTQTNAGTCLAPEYTSCSASYFTYASQFSDFDKETWRKGTWSPRFYASTALNPSGSYARALMQVSESNSGPDTHSKNTFTKGNPY</sequence>
<dbReference type="HOGENOM" id="CLU_1473752_0_0_11"/>
<protein>
    <submittedName>
        <fullName evidence="1">Uncharacterized protein</fullName>
    </submittedName>
</protein>
<gene>
    <name evidence="1" type="ORF">KR76_05460</name>
</gene>
<dbReference type="OrthoDB" id="4350820at2"/>
<reference evidence="1 2" key="1">
    <citation type="journal article" date="2015" name="Genome Announc.">
        <title>Complete Genome Sequence of Steroid-Transforming Nocardioides simplex VKM Ac-2033D.</title>
        <authorList>
            <person name="Shtratnikova V.Y."/>
            <person name="Schelkunov M.I."/>
            <person name="Pekov Y.A."/>
            <person name="Fokina V.V."/>
            <person name="Logacheva M.D."/>
            <person name="Sokolov S.L."/>
            <person name="Bragin E.Y."/>
            <person name="Ashapkin V.V."/>
            <person name="Donova M.V."/>
        </authorList>
    </citation>
    <scope>NUCLEOTIDE SEQUENCE [LARGE SCALE GENOMIC DNA]</scope>
    <source>
        <strain evidence="1 2">VKM Ac-2033D</strain>
    </source>
</reference>
<organism evidence="1 2">
    <name type="scientific">Nocardioides simplex</name>
    <name type="common">Arthrobacter simplex</name>
    <dbReference type="NCBI Taxonomy" id="2045"/>
    <lineage>
        <taxon>Bacteria</taxon>
        <taxon>Bacillati</taxon>
        <taxon>Actinomycetota</taxon>
        <taxon>Actinomycetes</taxon>
        <taxon>Propionibacteriales</taxon>
        <taxon>Nocardioidaceae</taxon>
        <taxon>Pimelobacter</taxon>
    </lineage>
</organism>
<dbReference type="STRING" id="2045.KR76_05460"/>
<evidence type="ECO:0000313" key="2">
    <source>
        <dbReference type="Proteomes" id="UP000030300"/>
    </source>
</evidence>
<dbReference type="RefSeq" id="WP_038677133.1">
    <property type="nucleotide sequence ID" value="NZ_BJMC01000002.1"/>
</dbReference>
<dbReference type="AlphaFoldDB" id="A0A0A1DGB4"/>
<keyword evidence="2" id="KW-1185">Reference proteome</keyword>
<evidence type="ECO:0000313" key="1">
    <source>
        <dbReference type="EMBL" id="AIY16344.1"/>
    </source>
</evidence>
<proteinExistence type="predicted"/>
<dbReference type="KEGG" id="psim:KR76_05460"/>